<dbReference type="SUPFAM" id="SSF51735">
    <property type="entry name" value="NAD(P)-binding Rossmann-fold domains"/>
    <property type="match status" value="1"/>
</dbReference>
<comment type="caution">
    <text evidence="4">The sequence shown here is derived from an EMBL/GenBank/DDBJ whole genome shotgun (WGS) entry which is preliminary data.</text>
</comment>
<dbReference type="RefSeq" id="XP_018149180.1">
    <property type="nucleotide sequence ID" value="XM_018280827.1"/>
</dbReference>
<evidence type="ECO:0000313" key="4">
    <source>
        <dbReference type="EMBL" id="OAQ73097.1"/>
    </source>
</evidence>
<dbReference type="Gene3D" id="3.40.50.720">
    <property type="entry name" value="NAD(P)-binding Rossmann-like Domain"/>
    <property type="match status" value="1"/>
</dbReference>
<proteinExistence type="inferred from homology"/>
<keyword evidence="5" id="KW-1185">Reference proteome</keyword>
<dbReference type="AlphaFoldDB" id="A0A179G5J6"/>
<comment type="similarity">
    <text evidence="1">Belongs to the short-chain dehydrogenases/reductases (SDR) family.</text>
</comment>
<dbReference type="PANTHER" id="PTHR43669">
    <property type="entry name" value="5-KETO-D-GLUCONATE 5-REDUCTASE"/>
    <property type="match status" value="1"/>
</dbReference>
<dbReference type="PANTHER" id="PTHR43669:SF4">
    <property type="entry name" value="SHORT-CHAIN DEHYDROGENASE"/>
    <property type="match status" value="1"/>
</dbReference>
<protein>
    <submittedName>
        <fullName evidence="4">NAD dependent epimerase/dehydratase family domain-containing protein</fullName>
    </submittedName>
</protein>
<name>A0A179G5J6_METCM</name>
<gene>
    <name evidence="4" type="ORF">VFPPC_00896</name>
</gene>
<accession>A0A179G5J6</accession>
<evidence type="ECO:0000313" key="5">
    <source>
        <dbReference type="Proteomes" id="UP000078397"/>
    </source>
</evidence>
<reference evidence="4 5" key="1">
    <citation type="journal article" date="2016" name="PLoS Pathog.">
        <title>Biosynthesis of antibiotic leucinostatins in bio-control fungus Purpureocillium lilacinum and their inhibition on phytophthora revealed by genome mining.</title>
        <authorList>
            <person name="Wang G."/>
            <person name="Liu Z."/>
            <person name="Lin R."/>
            <person name="Li E."/>
            <person name="Mao Z."/>
            <person name="Ling J."/>
            <person name="Yang Y."/>
            <person name="Yin W.B."/>
            <person name="Xie B."/>
        </authorList>
    </citation>
    <scope>NUCLEOTIDE SEQUENCE [LARGE SCALE GENOMIC DNA]</scope>
    <source>
        <strain evidence="4">170</strain>
    </source>
</reference>
<keyword evidence="2" id="KW-0560">Oxidoreductase</keyword>
<dbReference type="InterPro" id="IPR036291">
    <property type="entry name" value="NAD(P)-bd_dom_sf"/>
</dbReference>
<dbReference type="GeneID" id="28844821"/>
<dbReference type="GO" id="GO:0016491">
    <property type="term" value="F:oxidoreductase activity"/>
    <property type="evidence" value="ECO:0007669"/>
    <property type="project" value="UniProtKB-KW"/>
</dbReference>
<evidence type="ECO:0000256" key="1">
    <source>
        <dbReference type="ARBA" id="ARBA00006484"/>
    </source>
</evidence>
<organism evidence="4 5">
    <name type="scientific">Pochonia chlamydosporia 170</name>
    <dbReference type="NCBI Taxonomy" id="1380566"/>
    <lineage>
        <taxon>Eukaryota</taxon>
        <taxon>Fungi</taxon>
        <taxon>Dikarya</taxon>
        <taxon>Ascomycota</taxon>
        <taxon>Pezizomycotina</taxon>
        <taxon>Sordariomycetes</taxon>
        <taxon>Hypocreomycetidae</taxon>
        <taxon>Hypocreales</taxon>
        <taxon>Clavicipitaceae</taxon>
        <taxon>Pochonia</taxon>
    </lineage>
</organism>
<dbReference type="EMBL" id="LSBJ02000001">
    <property type="protein sequence ID" value="OAQ73097.1"/>
    <property type="molecule type" value="Genomic_DNA"/>
</dbReference>
<evidence type="ECO:0000256" key="2">
    <source>
        <dbReference type="ARBA" id="ARBA00023002"/>
    </source>
</evidence>
<dbReference type="OrthoDB" id="5336600at2759"/>
<feature type="region of interest" description="Disordered" evidence="3">
    <location>
        <begin position="122"/>
        <end position="141"/>
    </location>
</feature>
<evidence type="ECO:0000256" key="3">
    <source>
        <dbReference type="SAM" id="MobiDB-lite"/>
    </source>
</evidence>
<dbReference type="KEGG" id="pchm:VFPPC_00896"/>
<sequence>MSPKVAIIFGYGPNVGTAIANTLTQKGYTIATVSRTTKNHDTTKPYLSIQADLSDPTSIQPIFSKVIHQLGPPSVVIYNGKSPIFLLNNTNNCSIRQHNHPIPNAARPNLILPVRQQRKHHIGPYRRPPRHTVLRGPPRHGVGKAGAAHLMHYLAEQYKHKGYRYVDWGGLLGGC</sequence>
<dbReference type="Proteomes" id="UP000078397">
    <property type="component" value="Unassembled WGS sequence"/>
</dbReference>